<dbReference type="Gene3D" id="3.40.50.2000">
    <property type="entry name" value="Glycogen Phosphorylase B"/>
    <property type="match status" value="2"/>
</dbReference>
<comment type="caution">
    <text evidence="3">The sequence shown here is derived from an EMBL/GenBank/DDBJ whole genome shotgun (WGS) entry which is preliminary data.</text>
</comment>
<dbReference type="EMBL" id="NXLW01000009">
    <property type="protein sequence ID" value="RDU71920.1"/>
    <property type="molecule type" value="Genomic_DNA"/>
</dbReference>
<name>A0A3D8J3V4_9HELI</name>
<proteinExistence type="predicted"/>
<keyword evidence="2 3" id="KW-0808">Transferase</keyword>
<dbReference type="AlphaFoldDB" id="A0A3D8J3V4"/>
<reference evidence="3 4" key="1">
    <citation type="submission" date="2018-04" db="EMBL/GenBank/DDBJ databases">
        <title>Novel Campyloabacter and Helicobacter Species and Strains.</title>
        <authorList>
            <person name="Mannion A.J."/>
            <person name="Shen Z."/>
            <person name="Fox J.G."/>
        </authorList>
    </citation>
    <scope>NUCLEOTIDE SEQUENCE [LARGE SCALE GENOMIC DNA]</scope>
    <source>
        <strain evidence="3 4">MIT 97-5075</strain>
    </source>
</reference>
<keyword evidence="1" id="KW-0328">Glycosyltransferase</keyword>
<dbReference type="Proteomes" id="UP000256424">
    <property type="component" value="Unassembled WGS sequence"/>
</dbReference>
<gene>
    <name evidence="3" type="ORF">CQA66_05490</name>
</gene>
<dbReference type="InterPro" id="IPR051199">
    <property type="entry name" value="LPS_LOS_Heptosyltrfase"/>
</dbReference>
<keyword evidence="4" id="KW-1185">Reference proteome</keyword>
<evidence type="ECO:0000313" key="3">
    <source>
        <dbReference type="EMBL" id="RDU71920.1"/>
    </source>
</evidence>
<dbReference type="GO" id="GO:0005829">
    <property type="term" value="C:cytosol"/>
    <property type="evidence" value="ECO:0007669"/>
    <property type="project" value="TreeGrafter"/>
</dbReference>
<dbReference type="GO" id="GO:0009244">
    <property type="term" value="P:lipopolysaccharide core region biosynthetic process"/>
    <property type="evidence" value="ECO:0007669"/>
    <property type="project" value="TreeGrafter"/>
</dbReference>
<dbReference type="PANTHER" id="PTHR30160:SF7">
    <property type="entry name" value="ADP-HEPTOSE--LPS HEPTOSYLTRANSFERASE 2"/>
    <property type="match status" value="1"/>
</dbReference>
<accession>A0A3D8J3V4</accession>
<dbReference type="PANTHER" id="PTHR30160">
    <property type="entry name" value="TETRAACYLDISACCHARIDE 4'-KINASE-RELATED"/>
    <property type="match status" value="1"/>
</dbReference>
<organism evidence="3 4">
    <name type="scientific">Helicobacter aurati</name>
    <dbReference type="NCBI Taxonomy" id="137778"/>
    <lineage>
        <taxon>Bacteria</taxon>
        <taxon>Pseudomonadati</taxon>
        <taxon>Campylobacterota</taxon>
        <taxon>Epsilonproteobacteria</taxon>
        <taxon>Campylobacterales</taxon>
        <taxon>Helicobacteraceae</taxon>
        <taxon>Helicobacter</taxon>
    </lineage>
</organism>
<evidence type="ECO:0000256" key="2">
    <source>
        <dbReference type="ARBA" id="ARBA00022679"/>
    </source>
</evidence>
<dbReference type="SUPFAM" id="SSF53756">
    <property type="entry name" value="UDP-Glycosyltransferase/glycogen phosphorylase"/>
    <property type="match status" value="1"/>
</dbReference>
<evidence type="ECO:0000256" key="1">
    <source>
        <dbReference type="ARBA" id="ARBA00022676"/>
    </source>
</evidence>
<dbReference type="InterPro" id="IPR002201">
    <property type="entry name" value="Glyco_trans_9"/>
</dbReference>
<protein>
    <submittedName>
        <fullName evidence="3">Glycosyltransferase family 9 protein</fullName>
    </submittedName>
</protein>
<dbReference type="CDD" id="cd03789">
    <property type="entry name" value="GT9_LPS_heptosyltransferase"/>
    <property type="match status" value="1"/>
</dbReference>
<dbReference type="GO" id="GO:0008713">
    <property type="term" value="F:ADP-heptose-lipopolysaccharide heptosyltransferase activity"/>
    <property type="evidence" value="ECO:0007669"/>
    <property type="project" value="TreeGrafter"/>
</dbReference>
<dbReference type="Pfam" id="PF01075">
    <property type="entry name" value="Glyco_transf_9"/>
    <property type="match status" value="1"/>
</dbReference>
<sequence length="421" mass="47425">MLNWHSLTSTRNDMYILIRLPNWLGDAIMLTPTIVLLRKVYPNVRCILVGNALTANVFCLNDHIIKIFIDDSKKAKNIIQRLQAINALAANINVYLAQSQIKLDCAITAQNNFFSAFLLSKISAKMTVGYGDKNAFGVRKFLLTHNVKFASGRPPACNHQVLSYANLLLPILPYSFFQSIDLQTINYISNPQASSLQNKLFSQVEQLHLIDNETKQQNHNNASIVAISTGASYGISKMWLPEYFSEVAITLLKRGHIVRLYGAKNEEEYNARIERSILHILPQEHHTRLQNLTGATNIPSLIQSLQQCSLYIGNDSGSMHIAKALKIPSIVFFGPMPLAWCSPWSPNFYQQQFLTQSHKQQAHSATHTESIAIDSSIIVKKTLPCMPCYKRVCPLSHHNCMRLITPDEVLNIAESLLLQKQ</sequence>
<evidence type="ECO:0000313" key="4">
    <source>
        <dbReference type="Proteomes" id="UP000256424"/>
    </source>
</evidence>